<evidence type="ECO:0000256" key="5">
    <source>
        <dbReference type="ARBA" id="ARBA00022840"/>
    </source>
</evidence>
<dbReference type="InterPro" id="IPR013159">
    <property type="entry name" value="DnaA_C"/>
</dbReference>
<comment type="domain">
    <text evidence="8">Domain I is involved in oligomerization and binding regulators, domain II is flexibile and of varying length in different bacteria, domain III forms the AAA+ region, while domain IV binds dsDNA.</text>
</comment>
<dbReference type="InterPro" id="IPR020591">
    <property type="entry name" value="Chromosome_initiator_DnaA-like"/>
</dbReference>
<dbReference type="InterPro" id="IPR018312">
    <property type="entry name" value="Chromosome_initiator_DnaA_CS"/>
</dbReference>
<dbReference type="InterPro" id="IPR024633">
    <property type="entry name" value="DnaA_N_dom"/>
</dbReference>
<dbReference type="AlphaFoldDB" id="A0AAE5ZAQ8"/>
<dbReference type="InterPro" id="IPR010921">
    <property type="entry name" value="Trp_repressor/repl_initiator"/>
</dbReference>
<feature type="compositionally biased region" description="Low complexity" evidence="12">
    <location>
        <begin position="183"/>
        <end position="196"/>
    </location>
</feature>
<dbReference type="InterPro" id="IPR001957">
    <property type="entry name" value="Chromosome_initiator_DnaA"/>
</dbReference>
<dbReference type="InterPro" id="IPR038454">
    <property type="entry name" value="DnaA_N_sf"/>
</dbReference>
<dbReference type="Gene3D" id="3.30.300.180">
    <property type="match status" value="1"/>
</dbReference>
<feature type="region of interest" description="Domain I, interacts with DnaA modulators" evidence="8">
    <location>
        <begin position="1"/>
        <end position="108"/>
    </location>
</feature>
<sequence length="588" mass="64647">MQDFWQAAAAQLERELTPQQFKTWIKPLAPVAFDEETHALRIAAPNRFKLDWVKSQFSGRITALACEYWEAQVSVQFVLDPAASGRAAAYMQPAQPGMGPGGMDGHAAPGTGMGGYPGAQPMGGQAMGQPPFAMPGQQPGYGYGEPVSAAGYGMGQPPYGNPGNPGNPAGMPSAAPVPAGARGQPHPGQHGHQPHGADMGEIDVVQMDPAEASARSYRAPPQQPQQQPHQQMGGATPMPGHQPSDTVHERSRLNPILTFDNFVTGKANQLARAAAIQVANNPGKSYNPLYLYGGVGLGKTHLIHAIGNFMLLENPRARIRYIHAEQYVSDVVKAYQRKAFDEFKRYYHSLDLLLIDDIQFFSGKNRTQEEFFYAFEALIANRAQVIITSDTYPKEISGIDDRLISRFDSGLTVAIEPPELEMRVAILMKKAAAENVNVPEEVAFFVAKHLRSNVRELEGALRKILAFSNFHGKDITIEVTREALKDLLTVQNRQISVENIQKTCADFYNIKVADMYSKKRPANIARPRQIAMYLAKELTQKSLPEIGELFGGRDHTTVLHAVRKIADERSKDAQLNHELHVLEQTLKG</sequence>
<keyword evidence="3 8" id="KW-0235">DNA replication</keyword>
<dbReference type="FunFam" id="3.40.50.300:FF:000668">
    <property type="entry name" value="Chromosomal replication initiator protein DnaA"/>
    <property type="match status" value="1"/>
</dbReference>
<keyword evidence="6 8" id="KW-0446">Lipid-binding</keyword>
<dbReference type="PRINTS" id="PR00051">
    <property type="entry name" value="DNAA"/>
</dbReference>
<dbReference type="SUPFAM" id="SSF48295">
    <property type="entry name" value="TrpR-like"/>
    <property type="match status" value="1"/>
</dbReference>
<evidence type="ECO:0000256" key="8">
    <source>
        <dbReference type="HAMAP-Rule" id="MF_00377"/>
    </source>
</evidence>
<feature type="domain" description="AAA+ ATPase" evidence="13">
    <location>
        <begin position="285"/>
        <end position="419"/>
    </location>
</feature>
<dbReference type="Gene3D" id="1.10.1750.10">
    <property type="match status" value="1"/>
</dbReference>
<evidence type="ECO:0000256" key="3">
    <source>
        <dbReference type="ARBA" id="ARBA00022705"/>
    </source>
</evidence>
<dbReference type="InterPro" id="IPR013317">
    <property type="entry name" value="DnaA_dom"/>
</dbReference>
<organism evidence="15 16">
    <name type="scientific">Cupriavidus necator (strain ATCC 17699 / DSM 428 / KCTC 22496 / NCIMB 10442 / H16 / Stanier 337)</name>
    <name type="common">Ralstonia eutropha</name>
    <dbReference type="NCBI Taxonomy" id="381666"/>
    <lineage>
        <taxon>Bacteria</taxon>
        <taxon>Pseudomonadati</taxon>
        <taxon>Pseudomonadota</taxon>
        <taxon>Betaproteobacteria</taxon>
        <taxon>Burkholderiales</taxon>
        <taxon>Burkholderiaceae</taxon>
        <taxon>Cupriavidus</taxon>
    </lineage>
</organism>
<dbReference type="CDD" id="cd06571">
    <property type="entry name" value="Bac_DnaA_C"/>
    <property type="match status" value="1"/>
</dbReference>
<evidence type="ECO:0000256" key="6">
    <source>
        <dbReference type="ARBA" id="ARBA00023121"/>
    </source>
</evidence>
<feature type="region of interest" description="Domain III, AAA+ region" evidence="8">
    <location>
        <begin position="252"/>
        <end position="468"/>
    </location>
</feature>
<keyword evidence="2 8" id="KW-0963">Cytoplasm</keyword>
<comment type="subunit">
    <text evidence="8">Oligomerizes as a right-handed, spiral filament on DNA at oriC.</text>
</comment>
<evidence type="ECO:0000256" key="11">
    <source>
        <dbReference type="RuleBase" id="RU004227"/>
    </source>
</evidence>
<dbReference type="SMART" id="SM00760">
    <property type="entry name" value="Bac_DnaA_C"/>
    <property type="match status" value="1"/>
</dbReference>
<comment type="similarity">
    <text evidence="1 8 11">Belongs to the DnaA family.</text>
</comment>
<comment type="subcellular location">
    <subcellularLocation>
        <location evidence="8">Cytoplasm</location>
    </subcellularLocation>
</comment>
<feature type="domain" description="Chromosomal replication initiator DnaA C-terminal" evidence="14">
    <location>
        <begin position="496"/>
        <end position="565"/>
    </location>
</feature>
<keyword evidence="5 8" id="KW-0067">ATP-binding</keyword>
<dbReference type="PANTHER" id="PTHR30050">
    <property type="entry name" value="CHROMOSOMAL REPLICATION INITIATOR PROTEIN DNAA"/>
    <property type="match status" value="1"/>
</dbReference>
<dbReference type="NCBIfam" id="TIGR00362">
    <property type="entry name" value="DnaA"/>
    <property type="match status" value="1"/>
</dbReference>
<dbReference type="Gene3D" id="3.40.50.300">
    <property type="entry name" value="P-loop containing nucleotide triphosphate hydrolases"/>
    <property type="match status" value="1"/>
</dbReference>
<dbReference type="SMART" id="SM00382">
    <property type="entry name" value="AAA"/>
    <property type="match status" value="1"/>
</dbReference>
<feature type="region of interest" description="Domain IV, binds dsDNA" evidence="8">
    <location>
        <begin position="469"/>
        <end position="588"/>
    </location>
</feature>
<feature type="binding site" evidence="8">
    <location>
        <position position="299"/>
    </location>
    <ligand>
        <name>ATP</name>
        <dbReference type="ChEBI" id="CHEBI:30616"/>
    </ligand>
</feature>
<feature type="region of interest" description="Disordered" evidence="12">
    <location>
        <begin position="104"/>
        <end position="141"/>
    </location>
</feature>
<feature type="region of interest" description="Disordered" evidence="12">
    <location>
        <begin position="212"/>
        <end position="247"/>
    </location>
</feature>
<dbReference type="Proteomes" id="UP000296079">
    <property type="component" value="Chromosome 1"/>
</dbReference>
<feature type="region of interest" description="Disordered" evidence="12">
    <location>
        <begin position="154"/>
        <end position="198"/>
    </location>
</feature>
<dbReference type="Pfam" id="PF00308">
    <property type="entry name" value="Bac_DnaA"/>
    <property type="match status" value="1"/>
</dbReference>
<dbReference type="GO" id="GO:0008289">
    <property type="term" value="F:lipid binding"/>
    <property type="evidence" value="ECO:0007669"/>
    <property type="project" value="UniProtKB-KW"/>
</dbReference>
<evidence type="ECO:0000256" key="9">
    <source>
        <dbReference type="NCBIfam" id="TIGR00362"/>
    </source>
</evidence>
<evidence type="ECO:0000256" key="10">
    <source>
        <dbReference type="RuleBase" id="RU000577"/>
    </source>
</evidence>
<evidence type="ECO:0000256" key="2">
    <source>
        <dbReference type="ARBA" id="ARBA00022490"/>
    </source>
</evidence>
<accession>A0AAE5ZAQ8</accession>
<comment type="caution">
    <text evidence="8">Lacks conserved residue(s) required for the propagation of feature annotation.</text>
</comment>
<dbReference type="PROSITE" id="PS01008">
    <property type="entry name" value="DNAA"/>
    <property type="match status" value="1"/>
</dbReference>
<evidence type="ECO:0000256" key="4">
    <source>
        <dbReference type="ARBA" id="ARBA00022741"/>
    </source>
</evidence>
<proteinExistence type="inferred from homology"/>
<dbReference type="GO" id="GO:0006275">
    <property type="term" value="P:regulation of DNA replication"/>
    <property type="evidence" value="ECO:0007669"/>
    <property type="project" value="UniProtKB-UniRule"/>
</dbReference>
<evidence type="ECO:0000256" key="7">
    <source>
        <dbReference type="ARBA" id="ARBA00023125"/>
    </source>
</evidence>
<dbReference type="GO" id="GO:0006270">
    <property type="term" value="P:DNA replication initiation"/>
    <property type="evidence" value="ECO:0007669"/>
    <property type="project" value="UniProtKB-UniRule"/>
</dbReference>
<dbReference type="InterPro" id="IPR027417">
    <property type="entry name" value="P-loop_NTPase"/>
</dbReference>
<feature type="compositionally biased region" description="Low complexity" evidence="12">
    <location>
        <begin position="118"/>
        <end position="140"/>
    </location>
</feature>
<dbReference type="SMR" id="A0AAE5ZAQ8"/>
<dbReference type="InterPro" id="IPR003593">
    <property type="entry name" value="AAA+_ATPase"/>
</dbReference>
<evidence type="ECO:0000259" key="13">
    <source>
        <dbReference type="SMART" id="SM00382"/>
    </source>
</evidence>
<evidence type="ECO:0000256" key="12">
    <source>
        <dbReference type="SAM" id="MobiDB-lite"/>
    </source>
</evidence>
<feature type="binding site" evidence="8">
    <location>
        <position position="296"/>
    </location>
    <ligand>
        <name>ATP</name>
        <dbReference type="ChEBI" id="CHEBI:30616"/>
    </ligand>
</feature>
<dbReference type="RefSeq" id="WP_011614275.1">
    <property type="nucleotide sequence ID" value="NC_008313.1"/>
</dbReference>
<dbReference type="GO" id="GO:0005524">
    <property type="term" value="F:ATP binding"/>
    <property type="evidence" value="ECO:0007669"/>
    <property type="project" value="UniProtKB-UniRule"/>
</dbReference>
<dbReference type="GO" id="GO:0005886">
    <property type="term" value="C:plasma membrane"/>
    <property type="evidence" value="ECO:0007669"/>
    <property type="project" value="TreeGrafter"/>
</dbReference>
<evidence type="ECO:0000259" key="14">
    <source>
        <dbReference type="SMART" id="SM00760"/>
    </source>
</evidence>
<feature type="binding site" evidence="8">
    <location>
        <position position="300"/>
    </location>
    <ligand>
        <name>ATP</name>
        <dbReference type="ChEBI" id="CHEBI:30616"/>
    </ligand>
</feature>
<dbReference type="HAMAP" id="MF_00377">
    <property type="entry name" value="DnaA_bact"/>
    <property type="match status" value="1"/>
</dbReference>
<dbReference type="PANTHER" id="PTHR30050:SF2">
    <property type="entry name" value="CHROMOSOMAL REPLICATION INITIATOR PROTEIN DNAA"/>
    <property type="match status" value="1"/>
</dbReference>
<name>A0AAE5ZAQ8_CUPNH</name>
<reference evidence="15 16" key="1">
    <citation type="submission" date="2019-04" db="EMBL/GenBank/DDBJ databases">
        <title>Long-read de novo sequencing of Cupriavidus necator H16.</title>
        <authorList>
            <person name="Little G.T."/>
            <person name="Ehsaan M."/>
            <person name="Arenas-Lopez C."/>
            <person name="Jawed K."/>
            <person name="Winzer K."/>
            <person name="Kovacs K."/>
            <person name="Malys N."/>
            <person name="Minton N.P."/>
        </authorList>
    </citation>
    <scope>NUCLEOTIDE SEQUENCE [LARGE SCALE GENOMIC DNA]</scope>
    <source>
        <strain evidence="15 16">H16</strain>
    </source>
</reference>
<feature type="compositionally biased region" description="Low complexity" evidence="12">
    <location>
        <begin position="155"/>
        <end position="176"/>
    </location>
</feature>
<protein>
    <recommendedName>
        <fullName evidence="8 9">Chromosomal replication initiator protein DnaA</fullName>
    </recommendedName>
</protein>
<dbReference type="FunFam" id="1.10.8.60:FF:000003">
    <property type="entry name" value="Chromosomal replication initiator protein DnaA"/>
    <property type="match status" value="1"/>
</dbReference>
<keyword evidence="7 8" id="KW-0238">DNA-binding</keyword>
<evidence type="ECO:0000313" key="16">
    <source>
        <dbReference type="Proteomes" id="UP000296079"/>
    </source>
</evidence>
<evidence type="ECO:0000256" key="1">
    <source>
        <dbReference type="ARBA" id="ARBA00006583"/>
    </source>
</evidence>
<evidence type="ECO:0000313" key="15">
    <source>
        <dbReference type="EMBL" id="QCB99128.1"/>
    </source>
</evidence>
<keyword evidence="4 8" id="KW-0547">Nucleotide-binding</keyword>
<dbReference type="EMBL" id="CP039287">
    <property type="protein sequence ID" value="QCB99128.1"/>
    <property type="molecule type" value="Genomic_DNA"/>
</dbReference>
<dbReference type="GO" id="GO:0005737">
    <property type="term" value="C:cytoplasm"/>
    <property type="evidence" value="ECO:0007669"/>
    <property type="project" value="UniProtKB-SubCell"/>
</dbReference>
<dbReference type="SUPFAM" id="SSF52540">
    <property type="entry name" value="P-loop containing nucleoside triphosphate hydrolases"/>
    <property type="match status" value="1"/>
</dbReference>
<dbReference type="Pfam" id="PF11638">
    <property type="entry name" value="DnaA_N"/>
    <property type="match status" value="1"/>
</dbReference>
<feature type="binding site" evidence="8">
    <location>
        <position position="298"/>
    </location>
    <ligand>
        <name>ATP</name>
        <dbReference type="ChEBI" id="CHEBI:30616"/>
    </ligand>
</feature>
<dbReference type="Gene3D" id="1.10.8.60">
    <property type="match status" value="1"/>
</dbReference>
<gene>
    <name evidence="8 15" type="primary">dnaA</name>
    <name evidence="15" type="ORF">E6A55_00005</name>
</gene>
<dbReference type="Pfam" id="PF08299">
    <property type="entry name" value="Bac_DnaA_C"/>
    <property type="match status" value="1"/>
</dbReference>
<comment type="function">
    <text evidence="8 10">Plays an essential role in the initiation and regulation of chromosomal replication. ATP-DnaA binds to the origin of replication (oriC) to initiate formation of the DNA replication initiation complex once per cell cycle. Binds the DnaA box (a 9 base pair repeat at the origin) and separates the double-stranded (ds)DNA. Forms a right-handed helical filament on oriC DNA; dsDNA binds to the exterior of the filament while single-stranded (ss)DNA is stabiized in the filament's interior. The ATP-DnaA-oriC complex binds and stabilizes one strand of the AT-rich DNA unwinding element (DUE), permitting loading of DNA polymerase. After initiation quickly degrades to an ADP-DnaA complex that is not apt for DNA replication. Binds acidic phospholipids.</text>
</comment>
<dbReference type="GO" id="GO:0003688">
    <property type="term" value="F:DNA replication origin binding"/>
    <property type="evidence" value="ECO:0007669"/>
    <property type="project" value="UniProtKB-UniRule"/>
</dbReference>
<dbReference type="KEGG" id="reh:H16_A0001"/>
<dbReference type="CDD" id="cd00009">
    <property type="entry name" value="AAA"/>
    <property type="match status" value="1"/>
</dbReference>